<evidence type="ECO:0000259" key="2">
    <source>
        <dbReference type="Pfam" id="PF02516"/>
    </source>
</evidence>
<sequence>MAGSSSDVTGKGFTNSVGITSLLTFIILVLAWLVGFASRLFAIVRFKSIIHEFDPWFCSYYNEYEISYILLQSRILSMQEPALFESHWLPLEANTYRK</sequence>
<dbReference type="InterPro" id="IPR048307">
    <property type="entry name" value="STT3_N"/>
</dbReference>
<organism evidence="3 4">
    <name type="scientific">Parascaris equorum</name>
    <name type="common">Equine roundworm</name>
    <dbReference type="NCBI Taxonomy" id="6256"/>
    <lineage>
        <taxon>Eukaryota</taxon>
        <taxon>Metazoa</taxon>
        <taxon>Ecdysozoa</taxon>
        <taxon>Nematoda</taxon>
        <taxon>Chromadorea</taxon>
        <taxon>Rhabditida</taxon>
        <taxon>Spirurina</taxon>
        <taxon>Ascaridomorpha</taxon>
        <taxon>Ascaridoidea</taxon>
        <taxon>Ascarididae</taxon>
        <taxon>Parascaris</taxon>
    </lineage>
</organism>
<evidence type="ECO:0000256" key="1">
    <source>
        <dbReference type="SAM" id="Phobius"/>
    </source>
</evidence>
<evidence type="ECO:0000313" key="4">
    <source>
        <dbReference type="WBParaSite" id="PEQ_0000589201-mRNA-1"/>
    </source>
</evidence>
<dbReference type="Pfam" id="PF02516">
    <property type="entry name" value="STT3"/>
    <property type="match status" value="1"/>
</dbReference>
<dbReference type="GO" id="GO:0016020">
    <property type="term" value="C:membrane"/>
    <property type="evidence" value="ECO:0007669"/>
    <property type="project" value="InterPro"/>
</dbReference>
<keyword evidence="1" id="KW-1133">Transmembrane helix</keyword>
<dbReference type="AlphaFoldDB" id="A0A914RM53"/>
<keyword evidence="1" id="KW-0812">Transmembrane</keyword>
<feature type="domain" description="Oligosaccharyl transferase STT3 N-terminal" evidence="2">
    <location>
        <begin position="23"/>
        <end position="67"/>
    </location>
</feature>
<keyword evidence="3" id="KW-1185">Reference proteome</keyword>
<protein>
    <submittedName>
        <fullName evidence="4">Dolichyl-diphosphooligosaccharide--protein glycotransferase</fullName>
    </submittedName>
</protein>
<name>A0A914RM53_PAREQ</name>
<evidence type="ECO:0000313" key="3">
    <source>
        <dbReference type="Proteomes" id="UP000887564"/>
    </source>
</evidence>
<keyword evidence="1" id="KW-0472">Membrane</keyword>
<proteinExistence type="predicted"/>
<feature type="transmembrane region" description="Helical" evidence="1">
    <location>
        <begin position="20"/>
        <end position="42"/>
    </location>
</feature>
<dbReference type="WBParaSite" id="PEQ_0000589201-mRNA-1">
    <property type="protein sequence ID" value="PEQ_0000589201-mRNA-1"/>
    <property type="gene ID" value="PEQ_0000589201"/>
</dbReference>
<reference evidence="4" key="1">
    <citation type="submission" date="2022-11" db="UniProtKB">
        <authorList>
            <consortium name="WormBaseParasite"/>
        </authorList>
    </citation>
    <scope>IDENTIFICATION</scope>
</reference>
<accession>A0A914RM53</accession>
<dbReference type="Proteomes" id="UP000887564">
    <property type="component" value="Unplaced"/>
</dbReference>